<evidence type="ECO:0000313" key="3">
    <source>
        <dbReference type="Proteomes" id="UP000663881"/>
    </source>
</evidence>
<dbReference type="PANTHER" id="PTHR10569:SF2">
    <property type="entry name" value="GLYCOGEN DEBRANCHING ENZYME"/>
    <property type="match status" value="1"/>
</dbReference>
<comment type="caution">
    <text evidence="2">The sequence shown here is derived from an EMBL/GenBank/DDBJ whole genome shotgun (WGS) entry which is preliminary data.</text>
</comment>
<feature type="non-terminal residue" evidence="2">
    <location>
        <position position="1"/>
    </location>
</feature>
<accession>A0A820M040</accession>
<reference evidence="2" key="1">
    <citation type="submission" date="2021-02" db="EMBL/GenBank/DDBJ databases">
        <authorList>
            <person name="Nowell W R."/>
        </authorList>
    </citation>
    <scope>NUCLEOTIDE SEQUENCE</scope>
</reference>
<dbReference type="GO" id="GO:0004135">
    <property type="term" value="F:amylo-alpha-1,6-glucosidase activity"/>
    <property type="evidence" value="ECO:0007669"/>
    <property type="project" value="InterPro"/>
</dbReference>
<dbReference type="Proteomes" id="UP000663881">
    <property type="component" value="Unassembled WGS sequence"/>
</dbReference>
<dbReference type="EMBL" id="CAJOAY010023373">
    <property type="protein sequence ID" value="CAF4365642.1"/>
    <property type="molecule type" value="Genomic_DNA"/>
</dbReference>
<gene>
    <name evidence="2" type="ORF">OKA104_LOCUS49565</name>
</gene>
<organism evidence="2 3">
    <name type="scientific">Adineta steineri</name>
    <dbReference type="NCBI Taxonomy" id="433720"/>
    <lineage>
        <taxon>Eukaryota</taxon>
        <taxon>Metazoa</taxon>
        <taxon>Spiralia</taxon>
        <taxon>Gnathifera</taxon>
        <taxon>Rotifera</taxon>
        <taxon>Eurotatoria</taxon>
        <taxon>Bdelloidea</taxon>
        <taxon>Adinetida</taxon>
        <taxon>Adinetidae</taxon>
        <taxon>Adineta</taxon>
    </lineage>
</organism>
<dbReference type="GO" id="GO:0005980">
    <property type="term" value="P:glycogen catabolic process"/>
    <property type="evidence" value="ECO:0007669"/>
    <property type="project" value="InterPro"/>
</dbReference>
<sequence length="211" mass="23878">SSEGIWRNWGRDTFIALRGLLLLTGRFDDARHLIITYGSCLRHGLIPNLLAGPRYNARDAIWFYLYSISQYTQLAPNGHSILSESIQGKPLHSIVKTAINTHLNGLSFREYNAGYQLDRVMSDEGFNNRIGVDSKTGFVFGGNRWNSGTWMDKMGSSERAGNKGYPGSPRDRSAIELIGLSRATINWLIQMIDKGFYPYAEQKQILQDWLN</sequence>
<dbReference type="AlphaFoldDB" id="A0A820M040"/>
<proteinExistence type="predicted"/>
<dbReference type="Pfam" id="PF06202">
    <property type="entry name" value="GDE_C"/>
    <property type="match status" value="1"/>
</dbReference>
<dbReference type="SUPFAM" id="SSF48208">
    <property type="entry name" value="Six-hairpin glycosidases"/>
    <property type="match status" value="1"/>
</dbReference>
<evidence type="ECO:0000313" key="2">
    <source>
        <dbReference type="EMBL" id="CAF4365642.1"/>
    </source>
</evidence>
<dbReference type="InterPro" id="IPR032790">
    <property type="entry name" value="GDE_C"/>
</dbReference>
<feature type="domain" description="Glycogen debranching enzyme C-terminal" evidence="1">
    <location>
        <begin position="7"/>
        <end position="197"/>
    </location>
</feature>
<dbReference type="PANTHER" id="PTHR10569">
    <property type="entry name" value="GLYCOGEN DEBRANCHING ENZYME"/>
    <property type="match status" value="1"/>
</dbReference>
<evidence type="ECO:0000259" key="1">
    <source>
        <dbReference type="Pfam" id="PF06202"/>
    </source>
</evidence>
<feature type="non-terminal residue" evidence="2">
    <location>
        <position position="211"/>
    </location>
</feature>
<name>A0A820M040_9BILA</name>
<dbReference type="InterPro" id="IPR010401">
    <property type="entry name" value="AGL/Gdb1"/>
</dbReference>
<dbReference type="InterPro" id="IPR008928">
    <property type="entry name" value="6-hairpin_glycosidase_sf"/>
</dbReference>
<protein>
    <recommendedName>
        <fullName evidence="1">Glycogen debranching enzyme C-terminal domain-containing protein</fullName>
    </recommendedName>
</protein>
<dbReference type="GO" id="GO:0004134">
    <property type="term" value="F:4-alpha-glucanotransferase activity"/>
    <property type="evidence" value="ECO:0007669"/>
    <property type="project" value="InterPro"/>
</dbReference>